<name>A0A822XMS0_NELNU</name>
<dbReference type="AlphaFoldDB" id="A0A822XMS0"/>
<sequence>MNRYSEPLNLRETSLLYNSLWTRTLMPNVMVVLIGRRWIVGGRKTFIGDFGLPLFNSSLGEEALIRIWNQ</sequence>
<protein>
    <submittedName>
        <fullName evidence="1">Uncharacterized protein</fullName>
    </submittedName>
</protein>
<proteinExistence type="predicted"/>
<evidence type="ECO:0000313" key="1">
    <source>
        <dbReference type="EMBL" id="DAD21670.1"/>
    </source>
</evidence>
<reference evidence="1 2" key="1">
    <citation type="journal article" date="2020" name="Mol. Biol. Evol.">
        <title>Distinct Expression and Methylation Patterns for Genes with Different Fates following a Single Whole-Genome Duplication in Flowering Plants.</title>
        <authorList>
            <person name="Shi T."/>
            <person name="Rahmani R.S."/>
            <person name="Gugger P.F."/>
            <person name="Wang M."/>
            <person name="Li H."/>
            <person name="Zhang Y."/>
            <person name="Li Z."/>
            <person name="Wang Q."/>
            <person name="Van de Peer Y."/>
            <person name="Marchal K."/>
            <person name="Chen J."/>
        </authorList>
    </citation>
    <scope>NUCLEOTIDE SEQUENCE [LARGE SCALE GENOMIC DNA]</scope>
    <source>
        <tissue evidence="1">Leaf</tissue>
    </source>
</reference>
<organism evidence="1 2">
    <name type="scientific">Nelumbo nucifera</name>
    <name type="common">Sacred lotus</name>
    <dbReference type="NCBI Taxonomy" id="4432"/>
    <lineage>
        <taxon>Eukaryota</taxon>
        <taxon>Viridiplantae</taxon>
        <taxon>Streptophyta</taxon>
        <taxon>Embryophyta</taxon>
        <taxon>Tracheophyta</taxon>
        <taxon>Spermatophyta</taxon>
        <taxon>Magnoliopsida</taxon>
        <taxon>Proteales</taxon>
        <taxon>Nelumbonaceae</taxon>
        <taxon>Nelumbo</taxon>
    </lineage>
</organism>
<accession>A0A822XMS0</accession>
<keyword evidence="2" id="KW-1185">Reference proteome</keyword>
<comment type="caution">
    <text evidence="1">The sequence shown here is derived from an EMBL/GenBank/DDBJ whole genome shotgun (WGS) entry which is preliminary data.</text>
</comment>
<dbReference type="Proteomes" id="UP000607653">
    <property type="component" value="Unassembled WGS sequence"/>
</dbReference>
<gene>
    <name evidence="1" type="ORF">HUJ06_023133</name>
</gene>
<evidence type="ECO:0000313" key="2">
    <source>
        <dbReference type="Proteomes" id="UP000607653"/>
    </source>
</evidence>
<dbReference type="EMBL" id="DUZY01000001">
    <property type="protein sequence ID" value="DAD21670.1"/>
    <property type="molecule type" value="Genomic_DNA"/>
</dbReference>